<reference evidence="1 2" key="1">
    <citation type="journal article" date="2016" name="Nat. Commun.">
        <title>Ectomycorrhizal ecology is imprinted in the genome of the dominant symbiotic fungus Cenococcum geophilum.</title>
        <authorList>
            <consortium name="DOE Joint Genome Institute"/>
            <person name="Peter M."/>
            <person name="Kohler A."/>
            <person name="Ohm R.A."/>
            <person name="Kuo A."/>
            <person name="Krutzmann J."/>
            <person name="Morin E."/>
            <person name="Arend M."/>
            <person name="Barry K.W."/>
            <person name="Binder M."/>
            <person name="Choi C."/>
            <person name="Clum A."/>
            <person name="Copeland A."/>
            <person name="Grisel N."/>
            <person name="Haridas S."/>
            <person name="Kipfer T."/>
            <person name="LaButti K."/>
            <person name="Lindquist E."/>
            <person name="Lipzen A."/>
            <person name="Maire R."/>
            <person name="Meier B."/>
            <person name="Mihaltcheva S."/>
            <person name="Molinier V."/>
            <person name="Murat C."/>
            <person name="Poggeler S."/>
            <person name="Quandt C.A."/>
            <person name="Sperisen C."/>
            <person name="Tritt A."/>
            <person name="Tisserant E."/>
            <person name="Crous P.W."/>
            <person name="Henrissat B."/>
            <person name="Nehls U."/>
            <person name="Egli S."/>
            <person name="Spatafora J.W."/>
            <person name="Grigoriev I.V."/>
            <person name="Martin F.M."/>
        </authorList>
    </citation>
    <scope>NUCLEOTIDE SEQUENCE [LARGE SCALE GENOMIC DNA]</scope>
    <source>
        <strain evidence="1 2">1.58</strain>
    </source>
</reference>
<evidence type="ECO:0000313" key="1">
    <source>
        <dbReference type="EMBL" id="OCK88241.1"/>
    </source>
</evidence>
<proteinExistence type="predicted"/>
<name>A0ACC8EP94_9PEZI</name>
<organism evidence="1 2">
    <name type="scientific">Cenococcum geophilum 1.58</name>
    <dbReference type="NCBI Taxonomy" id="794803"/>
    <lineage>
        <taxon>Eukaryota</taxon>
        <taxon>Fungi</taxon>
        <taxon>Dikarya</taxon>
        <taxon>Ascomycota</taxon>
        <taxon>Pezizomycotina</taxon>
        <taxon>Dothideomycetes</taxon>
        <taxon>Pleosporomycetidae</taxon>
        <taxon>Gloniales</taxon>
        <taxon>Gloniaceae</taxon>
        <taxon>Cenococcum</taxon>
    </lineage>
</organism>
<keyword evidence="2" id="KW-1185">Reference proteome</keyword>
<protein>
    <submittedName>
        <fullName evidence="1">Uncharacterized protein</fullName>
    </submittedName>
</protein>
<gene>
    <name evidence="1" type="ORF">K441DRAFT_669369</name>
</gene>
<dbReference type="EMBL" id="KV748245">
    <property type="protein sequence ID" value="OCK88241.1"/>
    <property type="molecule type" value="Genomic_DNA"/>
</dbReference>
<dbReference type="Proteomes" id="UP000250078">
    <property type="component" value="Unassembled WGS sequence"/>
</dbReference>
<sequence length="362" mass="37063">MYSASLLLAALVGAASAEPVLNWPRHYGSWVPSGASSSWRSTPSVASLASSSTTSVGPISTGATASSTAAYSSGRHHSSSPSSSLLPYIPWSSPVVGTGTGTGSPSTETLTTYTTVTVCPVTQTSGTQVITTLTTSTITITSCKGGCHHQSTTPSTPHSTGLSSIVYPTKITTSTPIFVPTSLAVGSQGATTYYSTWLSASYTTKIYSTEVTVWQTKTTQPTLAATTPVGVAAVTSTALASGTCPAPTTVYSTVYVTVAPQTPPKECHTCYETHTYTESGTTTCVTFTKYPETTKTPSSAAVQISTQLSVNGYSSKSVGTGYSSKPTGTGASSVPYAYSSSSSTWVSASSHVGPKPTGGYHW</sequence>
<evidence type="ECO:0000313" key="2">
    <source>
        <dbReference type="Proteomes" id="UP000250078"/>
    </source>
</evidence>
<accession>A0ACC8EP94</accession>